<dbReference type="SMART" id="SM00100">
    <property type="entry name" value="cNMP"/>
    <property type="match status" value="1"/>
</dbReference>
<dbReference type="InterPro" id="IPR000595">
    <property type="entry name" value="cNMP-bd_dom"/>
</dbReference>
<protein>
    <submittedName>
        <fullName evidence="5">CRP-like cAMP-binding protein</fullName>
    </submittedName>
</protein>
<dbReference type="AlphaFoldDB" id="A0A7X5UY00"/>
<dbReference type="InterPro" id="IPR050397">
    <property type="entry name" value="Env_Response_Regulators"/>
</dbReference>
<dbReference type="CDD" id="cd00038">
    <property type="entry name" value="CAP_ED"/>
    <property type="match status" value="1"/>
</dbReference>
<gene>
    <name evidence="5" type="ORF">FHR20_000653</name>
</gene>
<keyword evidence="3" id="KW-0804">Transcription</keyword>
<evidence type="ECO:0000256" key="1">
    <source>
        <dbReference type="ARBA" id="ARBA00023015"/>
    </source>
</evidence>
<comment type="caution">
    <text evidence="5">The sequence shown here is derived from an EMBL/GenBank/DDBJ whole genome shotgun (WGS) entry which is preliminary data.</text>
</comment>
<name>A0A7X5UY00_9SPHN</name>
<dbReference type="GO" id="GO:0003700">
    <property type="term" value="F:DNA-binding transcription factor activity"/>
    <property type="evidence" value="ECO:0007669"/>
    <property type="project" value="TreeGrafter"/>
</dbReference>
<dbReference type="EMBL" id="JAASQV010000001">
    <property type="protein sequence ID" value="NIJ63722.1"/>
    <property type="molecule type" value="Genomic_DNA"/>
</dbReference>
<dbReference type="SUPFAM" id="SSF51206">
    <property type="entry name" value="cAMP-binding domain-like"/>
    <property type="match status" value="1"/>
</dbReference>
<dbReference type="Proteomes" id="UP000564677">
    <property type="component" value="Unassembled WGS sequence"/>
</dbReference>
<dbReference type="SMART" id="SM00419">
    <property type="entry name" value="HTH_CRP"/>
    <property type="match status" value="1"/>
</dbReference>
<dbReference type="InterPro" id="IPR036390">
    <property type="entry name" value="WH_DNA-bd_sf"/>
</dbReference>
<organism evidence="5 6">
    <name type="scientific">Sphingomonas leidyi</name>
    <dbReference type="NCBI Taxonomy" id="68569"/>
    <lineage>
        <taxon>Bacteria</taxon>
        <taxon>Pseudomonadati</taxon>
        <taxon>Pseudomonadota</taxon>
        <taxon>Alphaproteobacteria</taxon>
        <taxon>Sphingomonadales</taxon>
        <taxon>Sphingomonadaceae</taxon>
        <taxon>Sphingomonas</taxon>
    </lineage>
</organism>
<dbReference type="InterPro" id="IPR012318">
    <property type="entry name" value="HTH_CRP"/>
</dbReference>
<evidence type="ECO:0000313" key="6">
    <source>
        <dbReference type="Proteomes" id="UP000564677"/>
    </source>
</evidence>
<dbReference type="PROSITE" id="PS50042">
    <property type="entry name" value="CNMP_BINDING_3"/>
    <property type="match status" value="1"/>
</dbReference>
<dbReference type="Pfam" id="PF13545">
    <property type="entry name" value="HTH_Crp_2"/>
    <property type="match status" value="1"/>
</dbReference>
<dbReference type="PANTHER" id="PTHR24567:SF26">
    <property type="entry name" value="REGULATORY PROTEIN YEIL"/>
    <property type="match status" value="1"/>
</dbReference>
<dbReference type="RefSeq" id="WP_167298193.1">
    <property type="nucleotide sequence ID" value="NZ_CP170557.1"/>
</dbReference>
<evidence type="ECO:0000256" key="3">
    <source>
        <dbReference type="ARBA" id="ARBA00023163"/>
    </source>
</evidence>
<dbReference type="SUPFAM" id="SSF46785">
    <property type="entry name" value="Winged helix' DNA-binding domain"/>
    <property type="match status" value="1"/>
</dbReference>
<proteinExistence type="predicted"/>
<keyword evidence="6" id="KW-1185">Reference proteome</keyword>
<dbReference type="GO" id="GO:0005829">
    <property type="term" value="C:cytosol"/>
    <property type="evidence" value="ECO:0007669"/>
    <property type="project" value="TreeGrafter"/>
</dbReference>
<evidence type="ECO:0000259" key="4">
    <source>
        <dbReference type="PROSITE" id="PS50042"/>
    </source>
</evidence>
<reference evidence="5 6" key="1">
    <citation type="submission" date="2020-03" db="EMBL/GenBank/DDBJ databases">
        <title>Genomic Encyclopedia of Type Strains, Phase IV (KMG-IV): sequencing the most valuable type-strain genomes for metagenomic binning, comparative biology and taxonomic classification.</title>
        <authorList>
            <person name="Goeker M."/>
        </authorList>
    </citation>
    <scope>NUCLEOTIDE SEQUENCE [LARGE SCALE GENOMIC DNA]</scope>
    <source>
        <strain evidence="5 6">DSM 4733</strain>
    </source>
</reference>
<dbReference type="InterPro" id="IPR014710">
    <property type="entry name" value="RmlC-like_jellyroll"/>
</dbReference>
<dbReference type="Gene3D" id="2.60.120.10">
    <property type="entry name" value="Jelly Rolls"/>
    <property type="match status" value="1"/>
</dbReference>
<dbReference type="GO" id="GO:0003677">
    <property type="term" value="F:DNA binding"/>
    <property type="evidence" value="ECO:0007669"/>
    <property type="project" value="UniProtKB-KW"/>
</dbReference>
<dbReference type="Pfam" id="PF00027">
    <property type="entry name" value="cNMP_binding"/>
    <property type="match status" value="1"/>
</dbReference>
<dbReference type="InterPro" id="IPR018490">
    <property type="entry name" value="cNMP-bd_dom_sf"/>
</dbReference>
<sequence length="215" mass="23230">MALNDFIERVFACSAETARQIEARARPRAYPAGSAIVRQGERCHDVHLLVVGRARSFVISPEGLLIRFYDFAPGDLFGALSGAQDHFSEISALEDLDSAIFGGADFLSLLETHSCVGLTLSRALLRQLARVSEQMLSRATLSAAGRVHEELLRLAGADGMTIAPAPVLSELAARVYTTRETVSRTVSALERRGIVRRDADALVIVAPARLADMVV</sequence>
<keyword evidence="1" id="KW-0805">Transcription regulation</keyword>
<evidence type="ECO:0000256" key="2">
    <source>
        <dbReference type="ARBA" id="ARBA00023125"/>
    </source>
</evidence>
<keyword evidence="2" id="KW-0238">DNA-binding</keyword>
<feature type="domain" description="Cyclic nucleotide-binding" evidence="4">
    <location>
        <begin position="27"/>
        <end position="81"/>
    </location>
</feature>
<dbReference type="PANTHER" id="PTHR24567">
    <property type="entry name" value="CRP FAMILY TRANSCRIPTIONAL REGULATORY PROTEIN"/>
    <property type="match status" value="1"/>
</dbReference>
<evidence type="ECO:0000313" key="5">
    <source>
        <dbReference type="EMBL" id="NIJ63722.1"/>
    </source>
</evidence>
<accession>A0A7X5UY00</accession>